<dbReference type="SUPFAM" id="SSF111148">
    <property type="entry name" value="YggX-like"/>
    <property type="match status" value="1"/>
</dbReference>
<sequence length="90" mass="10486">MAQIHCRKCDKDADPITDNLFMGKLEEEIKQKVCQTCWNEWAGPGGTKTMVINEYQLNLGDENARQTLKTQMRTFLKLDDTTGEFKDYRH</sequence>
<dbReference type="AlphaFoldDB" id="A0AA96GE32"/>
<protein>
    <submittedName>
        <fullName evidence="2">Fe(2+)-trafficking protein</fullName>
    </submittedName>
</protein>
<dbReference type="EMBL" id="CP116967">
    <property type="protein sequence ID" value="WNM58295.1"/>
    <property type="molecule type" value="Genomic_DNA"/>
</dbReference>
<dbReference type="InterPro" id="IPR036766">
    <property type="entry name" value="Fe_traffick_prot_YggX_sf"/>
</dbReference>
<name>A0AA96GE32_9BACT</name>
<dbReference type="RefSeq" id="WP_312643949.1">
    <property type="nucleotide sequence ID" value="NZ_CP116967.1"/>
</dbReference>
<accession>A0AA96GE32</accession>
<dbReference type="Gene3D" id="1.10.3880.10">
    <property type="entry name" value="Fe(II) trafficking protein YggX"/>
    <property type="match status" value="1"/>
</dbReference>
<evidence type="ECO:0000313" key="3">
    <source>
        <dbReference type="Proteomes" id="UP001302719"/>
    </source>
</evidence>
<dbReference type="InterPro" id="IPR007457">
    <property type="entry name" value="Fe_traffick_prot_YggX"/>
</dbReference>
<keyword evidence="1" id="KW-0408">Iron</keyword>
<dbReference type="PANTHER" id="PTHR36965">
    <property type="entry name" value="FE(2+)-TRAFFICKING PROTEIN-RELATED"/>
    <property type="match status" value="1"/>
</dbReference>
<dbReference type="PANTHER" id="PTHR36965:SF1">
    <property type="entry name" value="FE(2+)-TRAFFICKING PROTEIN-RELATED"/>
    <property type="match status" value="1"/>
</dbReference>
<evidence type="ECO:0000256" key="1">
    <source>
        <dbReference type="ARBA" id="ARBA00023004"/>
    </source>
</evidence>
<reference evidence="2 3" key="1">
    <citation type="submission" date="2023-01" db="EMBL/GenBank/DDBJ databases">
        <title>Cultivation and genomic characterization of new, ubiquitous marine nitrite-oxidizing bacteria from the Nitrospirales.</title>
        <authorList>
            <person name="Mueller A.J."/>
            <person name="Daebeler A."/>
            <person name="Herbold C.W."/>
            <person name="Kirkegaard R.H."/>
            <person name="Daims H."/>
        </authorList>
    </citation>
    <scope>NUCLEOTIDE SEQUENCE [LARGE SCALE GENOMIC DNA]</scope>
    <source>
        <strain evidence="2 3">VA</strain>
    </source>
</reference>
<proteinExistence type="predicted"/>
<dbReference type="GO" id="GO:0005506">
    <property type="term" value="F:iron ion binding"/>
    <property type="evidence" value="ECO:0007669"/>
    <property type="project" value="InterPro"/>
</dbReference>
<dbReference type="GO" id="GO:0034599">
    <property type="term" value="P:cellular response to oxidative stress"/>
    <property type="evidence" value="ECO:0007669"/>
    <property type="project" value="TreeGrafter"/>
</dbReference>
<organism evidence="2 3">
    <name type="scientific">Candidatus Nitrospira allomarina</name>
    <dbReference type="NCBI Taxonomy" id="3020900"/>
    <lineage>
        <taxon>Bacteria</taxon>
        <taxon>Pseudomonadati</taxon>
        <taxon>Nitrospirota</taxon>
        <taxon>Nitrospiria</taxon>
        <taxon>Nitrospirales</taxon>
        <taxon>Nitrospiraceae</taxon>
        <taxon>Nitrospira</taxon>
    </lineage>
</organism>
<keyword evidence="3" id="KW-1185">Reference proteome</keyword>
<dbReference type="Proteomes" id="UP001302719">
    <property type="component" value="Chromosome"/>
</dbReference>
<dbReference type="Pfam" id="PF04362">
    <property type="entry name" value="Iron_traffic"/>
    <property type="match status" value="1"/>
</dbReference>
<dbReference type="GO" id="GO:0005829">
    <property type="term" value="C:cytosol"/>
    <property type="evidence" value="ECO:0007669"/>
    <property type="project" value="TreeGrafter"/>
</dbReference>
<gene>
    <name evidence="2" type="ORF">PP769_00615</name>
</gene>
<evidence type="ECO:0000313" key="2">
    <source>
        <dbReference type="EMBL" id="WNM58295.1"/>
    </source>
</evidence>
<dbReference type="KEGG" id="nall:PP769_00615"/>